<dbReference type="Pfam" id="PF08501">
    <property type="entry name" value="Shikimate_dh_N"/>
    <property type="match status" value="1"/>
</dbReference>
<evidence type="ECO:0000256" key="1">
    <source>
        <dbReference type="ARBA" id="ARBA00004871"/>
    </source>
</evidence>
<proteinExistence type="predicted"/>
<keyword evidence="2" id="KW-0560">Oxidoreductase</keyword>
<feature type="domain" description="Shikimate dehydrogenase substrate binding N-terminal" evidence="4">
    <location>
        <begin position="6"/>
        <end position="89"/>
    </location>
</feature>
<dbReference type="SUPFAM" id="SSF53223">
    <property type="entry name" value="Aminoacid dehydrogenase-like, N-terminal domain"/>
    <property type="match status" value="1"/>
</dbReference>
<keyword evidence="6" id="KW-1185">Reference proteome</keyword>
<accession>A0ABW7NB62</accession>
<keyword evidence="3" id="KW-0057">Aromatic amino acid biosynthesis</keyword>
<organism evidence="5 6">
    <name type="scientific">Marinoscillum luteum</name>
    <dbReference type="NCBI Taxonomy" id="861051"/>
    <lineage>
        <taxon>Bacteria</taxon>
        <taxon>Pseudomonadati</taxon>
        <taxon>Bacteroidota</taxon>
        <taxon>Cytophagia</taxon>
        <taxon>Cytophagales</taxon>
        <taxon>Reichenbachiellaceae</taxon>
        <taxon>Marinoscillum</taxon>
    </lineage>
</organism>
<dbReference type="InterPro" id="IPR013708">
    <property type="entry name" value="Shikimate_DH-bd_N"/>
</dbReference>
<keyword evidence="3" id="KW-0028">Amino-acid biosynthesis</keyword>
<dbReference type="RefSeq" id="WP_159583338.1">
    <property type="nucleotide sequence ID" value="NZ_JBIPKE010000019.1"/>
</dbReference>
<dbReference type="CDD" id="cd01065">
    <property type="entry name" value="NAD_bind_Shikimate_DH"/>
    <property type="match status" value="1"/>
</dbReference>
<dbReference type="InterPro" id="IPR046346">
    <property type="entry name" value="Aminoacid_DH-like_N_sf"/>
</dbReference>
<dbReference type="PANTHER" id="PTHR21089">
    <property type="entry name" value="SHIKIMATE DEHYDROGENASE"/>
    <property type="match status" value="1"/>
</dbReference>
<evidence type="ECO:0000313" key="5">
    <source>
        <dbReference type="EMBL" id="MFH6984873.1"/>
    </source>
</evidence>
<protein>
    <submittedName>
        <fullName evidence="5">Shikimate dehydrogenase family protein</fullName>
    </submittedName>
</protein>
<dbReference type="Proteomes" id="UP001610063">
    <property type="component" value="Unassembled WGS sequence"/>
</dbReference>
<evidence type="ECO:0000256" key="2">
    <source>
        <dbReference type="ARBA" id="ARBA00023002"/>
    </source>
</evidence>
<reference evidence="5 6" key="1">
    <citation type="journal article" date="2013" name="Int. J. Syst. Evol. Microbiol.">
        <title>Marinoscillum luteum sp. nov., isolated from marine sediment.</title>
        <authorList>
            <person name="Cha I.T."/>
            <person name="Park S.J."/>
            <person name="Kim S.J."/>
            <person name="Kim J.G."/>
            <person name="Jung M.Y."/>
            <person name="Shin K.S."/>
            <person name="Kwon K.K."/>
            <person name="Yang S.H."/>
            <person name="Seo Y.S."/>
            <person name="Rhee S.K."/>
        </authorList>
    </citation>
    <scope>NUCLEOTIDE SEQUENCE [LARGE SCALE GENOMIC DNA]</scope>
    <source>
        <strain evidence="5 6">KCTC 23939</strain>
    </source>
</reference>
<dbReference type="EMBL" id="JBIPKE010000019">
    <property type="protein sequence ID" value="MFH6984873.1"/>
    <property type="molecule type" value="Genomic_DNA"/>
</dbReference>
<dbReference type="InterPro" id="IPR036291">
    <property type="entry name" value="NAD(P)-bd_dom_sf"/>
</dbReference>
<evidence type="ECO:0000256" key="3">
    <source>
        <dbReference type="ARBA" id="ARBA00023141"/>
    </source>
</evidence>
<comment type="caution">
    <text evidence="5">The sequence shown here is derived from an EMBL/GenBank/DDBJ whole genome shotgun (WGS) entry which is preliminary data.</text>
</comment>
<name>A0ABW7NB62_9BACT</name>
<sequence>MKRYGLIGFPLGHSFSRGYFQEKFTRLGLTESHKYDLFEIEYLKDFPALWERYPDLVGVNVTVPHKENIRRFLDRLDSSAHKVEAVNVVKKEGNKLVGYNSDFFGFRQSMINYFQGNVTCEKALILGGGGASKAVEAAFLDLGIKYMVVSRDKHRGDLVYQDLKDDPTYVSKVDMIVNTTPLGMHPNLESKPDIPYDVIRAEQYLYDLVYNPEETAFMKEGRRRGARTKNGLEMLYVQADRAWEIWNS</sequence>
<dbReference type="Gene3D" id="3.40.50.720">
    <property type="entry name" value="NAD(P)-binding Rossmann-like Domain"/>
    <property type="match status" value="1"/>
</dbReference>
<evidence type="ECO:0000313" key="6">
    <source>
        <dbReference type="Proteomes" id="UP001610063"/>
    </source>
</evidence>
<dbReference type="SUPFAM" id="SSF51735">
    <property type="entry name" value="NAD(P)-binding Rossmann-fold domains"/>
    <property type="match status" value="1"/>
</dbReference>
<gene>
    <name evidence="5" type="ORF">ACHKAR_15560</name>
</gene>
<dbReference type="PANTHER" id="PTHR21089:SF1">
    <property type="entry name" value="BIFUNCTIONAL 3-DEHYDROQUINATE DEHYDRATASE_SHIKIMATE DEHYDROGENASE, CHLOROPLASTIC"/>
    <property type="match status" value="1"/>
</dbReference>
<dbReference type="Gene3D" id="3.40.50.10860">
    <property type="entry name" value="Leucine Dehydrogenase, chain A, domain 1"/>
    <property type="match status" value="1"/>
</dbReference>
<comment type="pathway">
    <text evidence="1">Metabolic intermediate biosynthesis; chorismate biosynthesis; chorismate from D-erythrose 4-phosphate and phosphoenolpyruvate: step 4/7.</text>
</comment>
<dbReference type="InterPro" id="IPR022893">
    <property type="entry name" value="Shikimate_DH_fam"/>
</dbReference>
<evidence type="ECO:0000259" key="4">
    <source>
        <dbReference type="Pfam" id="PF08501"/>
    </source>
</evidence>